<accession>E8PPY5</accession>
<proteinExistence type="inferred from homology"/>
<reference evidence="2 3" key="2">
    <citation type="journal article" date="2011" name="BMC Genomics">
        <title>Sequence of the hyperplastic genome of the naturally competent Thermus scotoductus SA-01.</title>
        <authorList>
            <person name="Gounder K."/>
            <person name="Brzuszkiewicz E."/>
            <person name="Liesegang H."/>
            <person name="Wollherr A."/>
            <person name="Daniel R."/>
            <person name="Gottschalk G."/>
            <person name="Reva O."/>
            <person name="Kumwenda B."/>
            <person name="Srivastava M."/>
            <person name="Bricio C."/>
            <person name="Berenguer J."/>
            <person name="van Heerden E."/>
            <person name="Litthauer D."/>
        </authorList>
    </citation>
    <scope>NUCLEOTIDE SEQUENCE [LARGE SCALE GENOMIC DNA]</scope>
    <source>
        <strain evidence="3">ATCC 700910 / SA-01</strain>
    </source>
</reference>
<dbReference type="Gene3D" id="3.30.70.120">
    <property type="match status" value="1"/>
</dbReference>
<dbReference type="PANTHER" id="PTHR35983:SF1">
    <property type="entry name" value="UPF0166 PROTEIN TM_0021"/>
    <property type="match status" value="1"/>
</dbReference>
<dbReference type="InterPro" id="IPR011322">
    <property type="entry name" value="N-reg_PII-like_a/b"/>
</dbReference>
<dbReference type="eggNOG" id="COG1993">
    <property type="taxonomic scope" value="Bacteria"/>
</dbReference>
<dbReference type="SUPFAM" id="SSF54913">
    <property type="entry name" value="GlnB-like"/>
    <property type="match status" value="1"/>
</dbReference>
<name>E8PPY5_THESS</name>
<evidence type="ECO:0000256" key="1">
    <source>
        <dbReference type="ARBA" id="ARBA00010554"/>
    </source>
</evidence>
<dbReference type="AlphaFoldDB" id="E8PPY5"/>
<dbReference type="KEGG" id="tsc:TSC_c11000"/>
<comment type="similarity">
    <text evidence="1">Belongs to the UPF0166 family.</text>
</comment>
<evidence type="ECO:0000313" key="3">
    <source>
        <dbReference type="Proteomes" id="UP000008087"/>
    </source>
</evidence>
<gene>
    <name evidence="2" type="ordered locus">TSC_c11000</name>
</gene>
<dbReference type="HOGENOM" id="CLU_146749_0_1_0"/>
<dbReference type="Proteomes" id="UP000008087">
    <property type="component" value="Chromosome"/>
</dbReference>
<dbReference type="STRING" id="743525.TSC_c11000"/>
<dbReference type="InterPro" id="IPR015867">
    <property type="entry name" value="N-reg_PII/ATP_PRibTrfase_C"/>
</dbReference>
<sequence>MNGLGESMRGHEEAVLLRIFVSESDRYEGRPLYQAIILEARNRGLAGATAFKGFLGYGVHSRIHSARFIRSEDLPVMVEVVDTQEKILFFLNVLKGMLAEGLATLERVEVIRSSPEAR</sequence>
<reference evidence="3" key="1">
    <citation type="submission" date="2010-03" db="EMBL/GenBank/DDBJ databases">
        <title>The genome sequence of Thermus scotoductus SA-01.</title>
        <authorList>
            <person name="Gounder K."/>
            <person name="Liesegang H."/>
            <person name="Brzuszkiewicz E."/>
            <person name="Wollherr A."/>
            <person name="Daniel R."/>
            <person name="Gottschalk G."/>
            <person name="van Heerden E."/>
            <person name="Litthauer D."/>
        </authorList>
    </citation>
    <scope>NUCLEOTIDE SEQUENCE [LARGE SCALE GENOMIC DNA]</scope>
    <source>
        <strain evidence="3">ATCC 700910 / SA-01</strain>
    </source>
</reference>
<protein>
    <submittedName>
        <fullName evidence="2">Uncharacterized protein</fullName>
    </submittedName>
</protein>
<dbReference type="Pfam" id="PF02641">
    <property type="entry name" value="DUF190"/>
    <property type="match status" value="1"/>
</dbReference>
<dbReference type="EMBL" id="CP001962">
    <property type="protein sequence ID" value="ADW21722.1"/>
    <property type="molecule type" value="Genomic_DNA"/>
</dbReference>
<dbReference type="PANTHER" id="PTHR35983">
    <property type="entry name" value="UPF0166 PROTEIN TM_0021"/>
    <property type="match status" value="1"/>
</dbReference>
<evidence type="ECO:0000313" key="2">
    <source>
        <dbReference type="EMBL" id="ADW21722.1"/>
    </source>
</evidence>
<organism evidence="2 3">
    <name type="scientific">Thermus scotoductus (strain ATCC 700910 / SA-01)</name>
    <dbReference type="NCBI Taxonomy" id="743525"/>
    <lineage>
        <taxon>Bacteria</taxon>
        <taxon>Thermotogati</taxon>
        <taxon>Deinococcota</taxon>
        <taxon>Deinococci</taxon>
        <taxon>Thermales</taxon>
        <taxon>Thermaceae</taxon>
        <taxon>Thermus</taxon>
    </lineage>
</organism>
<dbReference type="InterPro" id="IPR003793">
    <property type="entry name" value="UPF0166"/>
</dbReference>